<dbReference type="Proteomes" id="UP001153678">
    <property type="component" value="Unassembled WGS sequence"/>
</dbReference>
<gene>
    <name evidence="2" type="ORF">FWILDA_LOCUS3563</name>
</gene>
<feature type="compositionally biased region" description="Low complexity" evidence="1">
    <location>
        <begin position="384"/>
        <end position="397"/>
    </location>
</feature>
<protein>
    <submittedName>
        <fullName evidence="2">3894_t:CDS:1</fullName>
    </submittedName>
</protein>
<name>A0A9W4SG77_9GLOM</name>
<dbReference type="OrthoDB" id="2427290at2759"/>
<evidence type="ECO:0000313" key="3">
    <source>
        <dbReference type="Proteomes" id="UP001153678"/>
    </source>
</evidence>
<organism evidence="2 3">
    <name type="scientific">Funneliformis geosporum</name>
    <dbReference type="NCBI Taxonomy" id="1117311"/>
    <lineage>
        <taxon>Eukaryota</taxon>
        <taxon>Fungi</taxon>
        <taxon>Fungi incertae sedis</taxon>
        <taxon>Mucoromycota</taxon>
        <taxon>Glomeromycotina</taxon>
        <taxon>Glomeromycetes</taxon>
        <taxon>Glomerales</taxon>
        <taxon>Glomeraceae</taxon>
        <taxon>Funneliformis</taxon>
    </lineage>
</organism>
<dbReference type="EMBL" id="CAMKVN010000483">
    <property type="protein sequence ID" value="CAI2168400.1"/>
    <property type="molecule type" value="Genomic_DNA"/>
</dbReference>
<feature type="region of interest" description="Disordered" evidence="1">
    <location>
        <begin position="369"/>
        <end position="401"/>
    </location>
</feature>
<evidence type="ECO:0000256" key="1">
    <source>
        <dbReference type="SAM" id="MobiDB-lite"/>
    </source>
</evidence>
<comment type="caution">
    <text evidence="2">The sequence shown here is derived from an EMBL/GenBank/DDBJ whole genome shotgun (WGS) entry which is preliminary data.</text>
</comment>
<dbReference type="AlphaFoldDB" id="A0A9W4SG77"/>
<feature type="compositionally biased region" description="Polar residues" evidence="1">
    <location>
        <begin position="369"/>
        <end position="383"/>
    </location>
</feature>
<proteinExistence type="predicted"/>
<reference evidence="2" key="1">
    <citation type="submission" date="2022-08" db="EMBL/GenBank/DDBJ databases">
        <authorList>
            <person name="Kallberg Y."/>
            <person name="Tangrot J."/>
            <person name="Rosling A."/>
        </authorList>
    </citation>
    <scope>NUCLEOTIDE SEQUENCE</scope>
    <source>
        <strain evidence="2">Wild A</strain>
    </source>
</reference>
<evidence type="ECO:0000313" key="2">
    <source>
        <dbReference type="EMBL" id="CAI2168400.1"/>
    </source>
</evidence>
<sequence>MTLKKLSHYNMKGNSELENETPNKICSIKHWTRVIQNWISMAGEENYPEDPLDFIAVDRTIHPADDSLDKWNLIDIFNNKLESPYFIKYDKVKVTSNTIIPYNVTNGFLQGVNFHLKMCTGTSRKINEVNEKPVVYDLPCNTEKIYKKTDEYAPPVQRSFNFNIITTPNINTSTQKDLNLPLNTLEPYNNTSDIPDNILYLQFSSIQLIIEDDYGFDYLNFTHGSEYLDYFLFNLGQASIISFNPTIKDHFVSLMPQIQQIPMNLKPEPNEFRFTFIFPPHVLIFEEDEELAYNFTDLIADIGGFYSAISGIFYLLFGMQKHDPWGLVQKYLLSYIPFRQSFTRKFAEIYVTDFGLPFVEKIELKESQSSSQSADLTPPVENNPSSASPTTSGGSLSDGSQEVQPLLKDGIQIIEKLEFLKNRVQMLEFLLKDYYLDDYLLKKVRFTKRKYDERKNELSRV</sequence>
<keyword evidence="3" id="KW-1185">Reference proteome</keyword>
<accession>A0A9W4SG77</accession>